<dbReference type="EMBL" id="QRGA01000021">
    <property type="protein sequence ID" value="RDU95264.1"/>
    <property type="molecule type" value="Genomic_DNA"/>
</dbReference>
<dbReference type="Proteomes" id="UP000256838">
    <property type="component" value="Unassembled WGS sequence"/>
</dbReference>
<accession>A0A3D8JRT3</accession>
<organism evidence="1 2">
    <name type="scientific">Trinickia dinghuensis</name>
    <dbReference type="NCBI Taxonomy" id="2291023"/>
    <lineage>
        <taxon>Bacteria</taxon>
        <taxon>Pseudomonadati</taxon>
        <taxon>Pseudomonadota</taxon>
        <taxon>Betaproteobacteria</taxon>
        <taxon>Burkholderiales</taxon>
        <taxon>Burkholderiaceae</taxon>
        <taxon>Trinickia</taxon>
    </lineage>
</organism>
<protein>
    <submittedName>
        <fullName evidence="1">Uncharacterized protein</fullName>
    </submittedName>
</protein>
<comment type="caution">
    <text evidence="1">The sequence shown here is derived from an EMBL/GenBank/DDBJ whole genome shotgun (WGS) entry which is preliminary data.</text>
</comment>
<evidence type="ECO:0000313" key="2">
    <source>
        <dbReference type="Proteomes" id="UP000256838"/>
    </source>
</evidence>
<proteinExistence type="predicted"/>
<dbReference type="AlphaFoldDB" id="A0A3D8JRT3"/>
<sequence>MAPCFPRRSENEATMKKWHKGMYASAEEQLRDAVTAQGRAARRLVMLDCDTVVPVGELIPGITPEVQSAAAARLAIDAAMTK</sequence>
<name>A0A3D8JRT3_9BURK</name>
<gene>
    <name evidence="1" type="ORF">DWV00_30235</name>
</gene>
<evidence type="ECO:0000313" key="1">
    <source>
        <dbReference type="EMBL" id="RDU95264.1"/>
    </source>
</evidence>
<keyword evidence="2" id="KW-1185">Reference proteome</keyword>
<reference evidence="1 2" key="1">
    <citation type="submission" date="2018-08" db="EMBL/GenBank/DDBJ databases">
        <title>Paraburkholderia sp. DHOM06 isolated from forest soil.</title>
        <authorList>
            <person name="Gao Z.-H."/>
            <person name="Qiu L.-H."/>
        </authorList>
    </citation>
    <scope>NUCLEOTIDE SEQUENCE [LARGE SCALE GENOMIC DNA]</scope>
    <source>
        <strain evidence="1 2">DHOM06</strain>
    </source>
</reference>